<organism evidence="3 4">
    <name type="scientific">Botrimarina hoheduenensis</name>
    <dbReference type="NCBI Taxonomy" id="2528000"/>
    <lineage>
        <taxon>Bacteria</taxon>
        <taxon>Pseudomonadati</taxon>
        <taxon>Planctomycetota</taxon>
        <taxon>Planctomycetia</taxon>
        <taxon>Pirellulales</taxon>
        <taxon>Lacipirellulaceae</taxon>
        <taxon>Botrimarina</taxon>
    </lineage>
</organism>
<sequence precursor="true">MIRAFSLRAAWTRTAIAVALVALVPLPGAEAFPQFQKEFLTKYADGTDAAFTDTAKEAKCFVCHQGKNKKNRNAYGQALEAYLGKKDKKDVEKIVAALETVAAESSNAEAEGAPTFGELIAEGRLPGGTLEEAQQEPSED</sequence>
<evidence type="ECO:0000313" key="3">
    <source>
        <dbReference type="EMBL" id="TWT47824.1"/>
    </source>
</evidence>
<evidence type="ECO:0000313" key="4">
    <source>
        <dbReference type="Proteomes" id="UP000318995"/>
    </source>
</evidence>
<dbReference type="EMBL" id="SJPH01000002">
    <property type="protein sequence ID" value="TWT47824.1"/>
    <property type="molecule type" value="Genomic_DNA"/>
</dbReference>
<proteinExistence type="predicted"/>
<dbReference type="AlphaFoldDB" id="A0A5C5WB50"/>
<keyword evidence="2" id="KW-0732">Signal</keyword>
<evidence type="ECO:0000256" key="1">
    <source>
        <dbReference type="SAM" id="MobiDB-lite"/>
    </source>
</evidence>
<reference evidence="3 4" key="1">
    <citation type="submission" date="2019-02" db="EMBL/GenBank/DDBJ databases">
        <title>Deep-cultivation of Planctomycetes and their phenomic and genomic characterization uncovers novel biology.</title>
        <authorList>
            <person name="Wiegand S."/>
            <person name="Jogler M."/>
            <person name="Boedeker C."/>
            <person name="Pinto D."/>
            <person name="Vollmers J."/>
            <person name="Rivas-Marin E."/>
            <person name="Kohn T."/>
            <person name="Peeters S.H."/>
            <person name="Heuer A."/>
            <person name="Rast P."/>
            <person name="Oberbeckmann S."/>
            <person name="Bunk B."/>
            <person name="Jeske O."/>
            <person name="Meyerdierks A."/>
            <person name="Storesund J.E."/>
            <person name="Kallscheuer N."/>
            <person name="Luecker S."/>
            <person name="Lage O.M."/>
            <person name="Pohl T."/>
            <person name="Merkel B.J."/>
            <person name="Hornburger P."/>
            <person name="Mueller R.-W."/>
            <person name="Bruemmer F."/>
            <person name="Labrenz M."/>
            <person name="Spormann A.M."/>
            <person name="Op Den Camp H."/>
            <person name="Overmann J."/>
            <person name="Amann R."/>
            <person name="Jetten M.S.M."/>
            <person name="Mascher T."/>
            <person name="Medema M.H."/>
            <person name="Devos D.P."/>
            <person name="Kaster A.-K."/>
            <person name="Ovreas L."/>
            <person name="Rohde M."/>
            <person name="Galperin M.Y."/>
            <person name="Jogler C."/>
        </authorList>
    </citation>
    <scope>NUCLEOTIDE SEQUENCE [LARGE SCALE GENOMIC DNA]</scope>
    <source>
        <strain evidence="3 4">Pla111</strain>
    </source>
</reference>
<keyword evidence="4" id="KW-1185">Reference proteome</keyword>
<comment type="caution">
    <text evidence="3">The sequence shown here is derived from an EMBL/GenBank/DDBJ whole genome shotgun (WGS) entry which is preliminary data.</text>
</comment>
<dbReference type="Proteomes" id="UP000318995">
    <property type="component" value="Unassembled WGS sequence"/>
</dbReference>
<name>A0A5C5WB50_9BACT</name>
<feature type="chain" id="PRO_5022752029" description="Cytochrome c domain-containing protein" evidence="2">
    <location>
        <begin position="32"/>
        <end position="140"/>
    </location>
</feature>
<protein>
    <recommendedName>
        <fullName evidence="5">Cytochrome c domain-containing protein</fullName>
    </recommendedName>
</protein>
<feature type="region of interest" description="Disordered" evidence="1">
    <location>
        <begin position="121"/>
        <end position="140"/>
    </location>
</feature>
<evidence type="ECO:0008006" key="5">
    <source>
        <dbReference type="Google" id="ProtNLM"/>
    </source>
</evidence>
<evidence type="ECO:0000256" key="2">
    <source>
        <dbReference type="SAM" id="SignalP"/>
    </source>
</evidence>
<dbReference type="OrthoDB" id="286143at2"/>
<gene>
    <name evidence="3" type="ORF">Pla111_14480</name>
</gene>
<dbReference type="RefSeq" id="WP_146572703.1">
    <property type="nucleotide sequence ID" value="NZ_SJPH01000002.1"/>
</dbReference>
<accession>A0A5C5WB50</accession>
<feature type="signal peptide" evidence="2">
    <location>
        <begin position="1"/>
        <end position="31"/>
    </location>
</feature>